<dbReference type="InterPro" id="IPR013785">
    <property type="entry name" value="Aldolase_TIM"/>
</dbReference>
<accession>A0A9D9E9E5</accession>
<dbReference type="PROSITE" id="PS00160">
    <property type="entry name" value="ALDOLASE_KDPG_KHG_2"/>
    <property type="match status" value="1"/>
</dbReference>
<dbReference type="InterPro" id="IPR031338">
    <property type="entry name" value="KDPG/KHG_AS_2"/>
</dbReference>
<dbReference type="Gene3D" id="3.10.180.10">
    <property type="entry name" value="2,3-Dihydroxybiphenyl 1,2-Dioxygenase, domain 1"/>
    <property type="match status" value="1"/>
</dbReference>
<evidence type="ECO:0000313" key="10">
    <source>
        <dbReference type="Proteomes" id="UP000823633"/>
    </source>
</evidence>
<sequence length="321" mass="34657">MTKTELFQFFHDLGIVPVVKIDDAAKAVPLAKAMMKGGINAAEITFRTDAAEDAIRNISKECPEMVVGAGTVINPALAEKAVAAGAQFIVSAGLNPETVKWCNEHNVPVCPGVCTPSEIEMGLSLGLDTLKFFPAETSGGVKMLKDLGGPFPKLKFMTTGGINPSNVQDYARTANVLTIGGSWMVKADLIEGEKWDEITRLCEEALRLVQGLEFVHVGINNADEKEAEKVASQFAAFGMAVNPGNSSIFMDKSIEVMKSPFYGAKGHLAFKCPDLERTVHYLGKKGFTVKQESVKYDAKGKMKVCYFNEEIGGFAIHLVKA</sequence>
<evidence type="ECO:0000256" key="3">
    <source>
        <dbReference type="ARBA" id="ARBA00006906"/>
    </source>
</evidence>
<evidence type="ECO:0000256" key="2">
    <source>
        <dbReference type="ARBA" id="ARBA00004736"/>
    </source>
</evidence>
<comment type="pathway">
    <text evidence="2">Carbohydrate acid metabolism; 2-dehydro-3-deoxy-D-gluconate degradation; D-glyceraldehyde 3-phosphate and pyruvate from 2-dehydro-3-deoxy-D-gluconate: step 2/2.</text>
</comment>
<keyword evidence="8" id="KW-0119">Carbohydrate metabolism</keyword>
<comment type="subunit">
    <text evidence="4">Homotrimer.</text>
</comment>
<dbReference type="NCBIfam" id="TIGR01182">
    <property type="entry name" value="eda"/>
    <property type="match status" value="1"/>
</dbReference>
<reference evidence="9" key="2">
    <citation type="journal article" date="2021" name="PeerJ">
        <title>Extensive microbial diversity within the chicken gut microbiome revealed by metagenomics and culture.</title>
        <authorList>
            <person name="Gilroy R."/>
            <person name="Ravi A."/>
            <person name="Getino M."/>
            <person name="Pursley I."/>
            <person name="Horton D.L."/>
            <person name="Alikhan N.F."/>
            <person name="Baker D."/>
            <person name="Gharbi K."/>
            <person name="Hall N."/>
            <person name="Watson M."/>
            <person name="Adriaenssens E.M."/>
            <person name="Foster-Nyarko E."/>
            <person name="Jarju S."/>
            <person name="Secka A."/>
            <person name="Antonio M."/>
            <person name="Oren A."/>
            <person name="Chaudhuri R.R."/>
            <person name="La Ragione R."/>
            <person name="Hildebrand F."/>
            <person name="Pallen M.J."/>
        </authorList>
    </citation>
    <scope>NUCLEOTIDE SEQUENCE</scope>
    <source>
        <strain evidence="9">11167</strain>
    </source>
</reference>
<dbReference type="EC" id="4.1.2.14" evidence="5"/>
<dbReference type="Proteomes" id="UP000823633">
    <property type="component" value="Unassembled WGS sequence"/>
</dbReference>
<evidence type="ECO:0000256" key="7">
    <source>
        <dbReference type="ARBA" id="ARBA00023270"/>
    </source>
</evidence>
<evidence type="ECO:0000256" key="4">
    <source>
        <dbReference type="ARBA" id="ARBA00011233"/>
    </source>
</evidence>
<dbReference type="PANTHER" id="PTHR30246">
    <property type="entry name" value="2-KETO-3-DEOXY-6-PHOSPHOGLUCONATE ALDOLASE"/>
    <property type="match status" value="1"/>
</dbReference>
<dbReference type="Gene3D" id="3.20.20.70">
    <property type="entry name" value="Aldolase class I"/>
    <property type="match status" value="1"/>
</dbReference>
<evidence type="ECO:0000313" key="9">
    <source>
        <dbReference type="EMBL" id="MBO8443757.1"/>
    </source>
</evidence>
<evidence type="ECO:0000256" key="6">
    <source>
        <dbReference type="ARBA" id="ARBA00023239"/>
    </source>
</evidence>
<gene>
    <name evidence="9" type="ORF">IAC42_08410</name>
</gene>
<evidence type="ECO:0000256" key="5">
    <source>
        <dbReference type="ARBA" id="ARBA00013063"/>
    </source>
</evidence>
<protein>
    <recommendedName>
        <fullName evidence="5">2-dehydro-3-deoxy-phosphogluconate aldolase</fullName>
        <ecNumber evidence="5">4.1.2.14</ecNumber>
    </recommendedName>
</protein>
<organism evidence="9 10">
    <name type="scientific">Candidatus Aphodenecus pullistercoris</name>
    <dbReference type="NCBI Taxonomy" id="2840669"/>
    <lineage>
        <taxon>Bacteria</taxon>
        <taxon>Pseudomonadati</taxon>
        <taxon>Spirochaetota</taxon>
        <taxon>Spirochaetia</taxon>
        <taxon>Spirochaetales</taxon>
        <taxon>Candidatus Aphodenecus</taxon>
    </lineage>
</organism>
<comment type="caution">
    <text evidence="9">The sequence shown here is derived from an EMBL/GenBank/DDBJ whole genome shotgun (WGS) entry which is preliminary data.</text>
</comment>
<dbReference type="InterPro" id="IPR029068">
    <property type="entry name" value="Glyas_Bleomycin-R_OHBP_Dase"/>
</dbReference>
<dbReference type="NCBIfam" id="NF004325">
    <property type="entry name" value="PRK05718.1"/>
    <property type="match status" value="1"/>
</dbReference>
<keyword evidence="6" id="KW-0456">Lyase</keyword>
<dbReference type="Pfam" id="PF01081">
    <property type="entry name" value="Aldolase"/>
    <property type="match status" value="1"/>
</dbReference>
<proteinExistence type="inferred from homology"/>
<dbReference type="GO" id="GO:0008675">
    <property type="term" value="F:2-dehydro-3-deoxy-phosphogluconate aldolase activity"/>
    <property type="evidence" value="ECO:0007669"/>
    <property type="project" value="UniProtKB-EC"/>
</dbReference>
<dbReference type="CDD" id="cd00452">
    <property type="entry name" value="KDPG_aldolase"/>
    <property type="match status" value="1"/>
</dbReference>
<keyword evidence="7" id="KW-0704">Schiff base</keyword>
<comment type="similarity">
    <text evidence="3">Belongs to the KHG/KDPG aldolase family.</text>
</comment>
<dbReference type="PROSITE" id="PS00159">
    <property type="entry name" value="ALDOLASE_KDPG_KHG_1"/>
    <property type="match status" value="1"/>
</dbReference>
<dbReference type="AlphaFoldDB" id="A0A9D9E9E5"/>
<dbReference type="InterPro" id="IPR031337">
    <property type="entry name" value="KDPG/KHG_AS_1"/>
</dbReference>
<evidence type="ECO:0000256" key="8">
    <source>
        <dbReference type="ARBA" id="ARBA00023277"/>
    </source>
</evidence>
<comment type="catalytic activity">
    <reaction evidence="1">
        <text>2-dehydro-3-deoxy-6-phospho-D-gluconate = D-glyceraldehyde 3-phosphate + pyruvate</text>
        <dbReference type="Rhea" id="RHEA:17089"/>
        <dbReference type="ChEBI" id="CHEBI:15361"/>
        <dbReference type="ChEBI" id="CHEBI:57569"/>
        <dbReference type="ChEBI" id="CHEBI:59776"/>
        <dbReference type="EC" id="4.1.2.14"/>
    </reaction>
</comment>
<name>A0A9D9E9E5_9SPIR</name>
<dbReference type="SUPFAM" id="SSF51569">
    <property type="entry name" value="Aldolase"/>
    <property type="match status" value="1"/>
</dbReference>
<dbReference type="EMBL" id="JADIMU010000056">
    <property type="protein sequence ID" value="MBO8443757.1"/>
    <property type="molecule type" value="Genomic_DNA"/>
</dbReference>
<evidence type="ECO:0000256" key="1">
    <source>
        <dbReference type="ARBA" id="ARBA00000654"/>
    </source>
</evidence>
<reference evidence="9" key="1">
    <citation type="submission" date="2020-10" db="EMBL/GenBank/DDBJ databases">
        <authorList>
            <person name="Gilroy R."/>
        </authorList>
    </citation>
    <scope>NUCLEOTIDE SEQUENCE</scope>
    <source>
        <strain evidence="9">11167</strain>
    </source>
</reference>
<dbReference type="InterPro" id="IPR000887">
    <property type="entry name" value="Aldlse_KDPG_KHG"/>
</dbReference>
<dbReference type="PANTHER" id="PTHR30246:SF1">
    <property type="entry name" value="2-DEHYDRO-3-DEOXY-6-PHOSPHOGALACTONATE ALDOLASE-RELATED"/>
    <property type="match status" value="1"/>
</dbReference>